<evidence type="ECO:0000313" key="4">
    <source>
        <dbReference type="Proteomes" id="UP000677265"/>
    </source>
</evidence>
<keyword evidence="1" id="KW-1133">Transmembrane helix</keyword>
<keyword evidence="1" id="KW-0812">Transmembrane</keyword>
<feature type="transmembrane region" description="Helical" evidence="1">
    <location>
        <begin position="122"/>
        <end position="143"/>
    </location>
</feature>
<organism evidence="2">
    <name type="scientific">Neobacillus citreus</name>
    <dbReference type="NCBI Taxonomy" id="2833578"/>
    <lineage>
        <taxon>Bacteria</taxon>
        <taxon>Bacillati</taxon>
        <taxon>Bacillota</taxon>
        <taxon>Bacilli</taxon>
        <taxon>Bacillales</taxon>
        <taxon>Bacillaceae</taxon>
        <taxon>Neobacillus</taxon>
    </lineage>
</organism>
<reference evidence="2" key="1">
    <citation type="submission" date="2021-05" db="EMBL/GenBank/DDBJ databases">
        <title>Novel Bacillus species.</title>
        <authorList>
            <person name="Liu G."/>
        </authorList>
    </citation>
    <scope>NUCLEOTIDE SEQUENCE</scope>
    <source>
        <strain evidence="2 4">FJAT-50051</strain>
    </source>
</reference>
<evidence type="ECO:0000313" key="3">
    <source>
        <dbReference type="EMBL" id="MCH6268872.1"/>
    </source>
</evidence>
<dbReference type="AlphaFoldDB" id="A0A942YBZ1"/>
<evidence type="ECO:0000256" key="1">
    <source>
        <dbReference type="SAM" id="Phobius"/>
    </source>
</evidence>
<protein>
    <submittedName>
        <fullName evidence="2">ABC transporter permease</fullName>
    </submittedName>
</protein>
<dbReference type="RefSeq" id="WP_213144155.1">
    <property type="nucleotide sequence ID" value="NZ_JAGYPE020000070.1"/>
</dbReference>
<dbReference type="InterPro" id="IPR010540">
    <property type="entry name" value="CmpB_TMEM229"/>
</dbReference>
<gene>
    <name evidence="3" type="ORF">KHB02_025415</name>
    <name evidence="2" type="ORF">KHB02_22935</name>
</gene>
<feature type="transmembrane region" description="Helical" evidence="1">
    <location>
        <begin position="22"/>
        <end position="40"/>
    </location>
</feature>
<keyword evidence="1" id="KW-0472">Membrane</keyword>
<comment type="caution">
    <text evidence="2">The sequence shown here is derived from an EMBL/GenBank/DDBJ whole genome shotgun (WGS) entry which is preliminary data.</text>
</comment>
<dbReference type="EMBL" id="JAGYPE020000070">
    <property type="protein sequence ID" value="MCH6268872.1"/>
    <property type="molecule type" value="Genomic_DNA"/>
</dbReference>
<dbReference type="Proteomes" id="UP000677265">
    <property type="component" value="Unassembled WGS sequence"/>
</dbReference>
<keyword evidence="4" id="KW-1185">Reference proteome</keyword>
<dbReference type="EMBL" id="JAGYPE010000004">
    <property type="protein sequence ID" value="MBS4184255.1"/>
    <property type="molecule type" value="Genomic_DNA"/>
</dbReference>
<name>A0A942YBZ1_9BACI</name>
<evidence type="ECO:0000313" key="2">
    <source>
        <dbReference type="EMBL" id="MBS4184255.1"/>
    </source>
</evidence>
<feature type="transmembrane region" description="Helical" evidence="1">
    <location>
        <begin position="155"/>
        <end position="174"/>
    </location>
</feature>
<dbReference type="Pfam" id="PF06541">
    <property type="entry name" value="ABC_trans_CmpB"/>
    <property type="match status" value="1"/>
</dbReference>
<accession>A0A942YBZ1</accession>
<sequence>MLISILNGINAQNVLFEEAASIVFYFTIYSFFGWMLENSYNFFTKGIFIKPNFLYGPFKPMYGFTPVLLVLLSKPDSHWVLVLLLCFAIPTVVEYISGALLQKFFRQQWWDYSGTPMQLHGHICLPFSLCWGVLSLVCLKWIHPAVIKMYEASETLWNWTWPALMLYFIADLALTVRKYILGPETISNLDTVE</sequence>
<feature type="transmembrane region" description="Helical" evidence="1">
    <location>
        <begin position="78"/>
        <end position="101"/>
    </location>
</feature>
<proteinExistence type="predicted"/>